<dbReference type="Gene3D" id="2.60.40.10">
    <property type="entry name" value="Immunoglobulins"/>
    <property type="match status" value="11"/>
</dbReference>
<feature type="transmembrane region" description="Helical" evidence="4">
    <location>
        <begin position="1496"/>
        <end position="1518"/>
    </location>
</feature>
<keyword evidence="2" id="KW-0378">Hydrolase</keyword>
<dbReference type="SUPFAM" id="SSF49785">
    <property type="entry name" value="Galactose-binding domain-like"/>
    <property type="match status" value="1"/>
</dbReference>
<reference evidence="8" key="1">
    <citation type="journal article" date="2019" name="Int. J. Syst. Evol. Microbiol.">
        <title>The Global Catalogue of Microorganisms (GCM) 10K type strain sequencing project: providing services to taxonomists for standard genome sequencing and annotation.</title>
        <authorList>
            <consortium name="The Broad Institute Genomics Platform"/>
            <consortium name="The Broad Institute Genome Sequencing Center for Infectious Disease"/>
            <person name="Wu L."/>
            <person name="Ma J."/>
        </authorList>
    </citation>
    <scope>NUCLEOTIDE SEQUENCE [LARGE SCALE GENOMIC DNA]</scope>
    <source>
        <strain evidence="8">JCM 16929</strain>
    </source>
</reference>
<evidence type="ECO:0000256" key="1">
    <source>
        <dbReference type="ARBA" id="ARBA00022670"/>
    </source>
</evidence>
<feature type="compositionally biased region" description="Low complexity" evidence="3">
    <location>
        <begin position="1452"/>
        <end position="1481"/>
    </location>
</feature>
<evidence type="ECO:0000313" key="7">
    <source>
        <dbReference type="EMBL" id="GAA3627850.1"/>
    </source>
</evidence>
<dbReference type="InterPro" id="IPR013783">
    <property type="entry name" value="Ig-like_fold"/>
</dbReference>
<keyword evidence="4" id="KW-1133">Transmembrane helix</keyword>
<feature type="domain" description="P/Homo B" evidence="6">
    <location>
        <begin position="32"/>
        <end position="225"/>
    </location>
</feature>
<comment type="caution">
    <text evidence="7">The sequence shown here is derived from an EMBL/GenBank/DDBJ whole genome shotgun (WGS) entry which is preliminary data.</text>
</comment>
<dbReference type="InterPro" id="IPR035986">
    <property type="entry name" value="PKD_dom_sf"/>
</dbReference>
<sequence length="1529" mass="151115">MRATGRAELPRRRGLLALLTAFVLALGWIVLGSPSAAADGTNTFSNTTSIAVPATGSANQIGQASPCPSNVSVSGMTGLVTNVTVILHNVTHSAFNDIDVLLVAPDGKNLIVVSDVGDPSPPTFPNAQLVTASNVDLTFSDSATGPVPRQVVLPTGTYKPTNQGSSSDTFPAPAPAPSSQTTLAGAFTGSNPNGTWSLYVVDDTSGDLGSIAGGWSLSLTTETAAVSTTTTVASSDSTSFTGDAVTFTATVSAGGSAVTSGTVQFADGSTNLGAPVPLNGSGTARVTTSALTEGTHTIVATYSGATGFLGSNGSVDQRVDNKTVVTGQTYCNTGPIDIPSQGKAVPYPSNIFVSGLSGQVTKITATLKGLSHASPTDLDIMLSGPTPAKNLLLLSDPAQNNISPAVSNLNLTFDDAAASGLPNPLVSGTFKPTDNDPDGQVDSFPAPAPAPSSATTLSTFNGASANGTWSLWVFDDASADAGSIANGWCLTITSQSPTATSLTSSKNPSSVGEAVTFTSTVTSGGSPVTTGSVQFSDNGTDLGAPVPVSASGVAPYTSSNLSVGTHPIRATYLGTSTLGESHADLDQVVNLIPTTTALTSSLNPSHVGDEVVFTATVTDVDGDPVTAGTVQFADGGTDLGSAVPIAAGGIATVSTTSLTAGTHPITATYSGTATLATSDGDLNQQVTKVETATALTVSDNPSLVGQPITFTARVTAGTAPVDAGQVQFSDGATPLGGPVNLDADGTATLTIDTLAAGSHAITAAYLGTDRYSISDKSVTQVVNKTGTSTSLTSDRNPSTVGADVTFTATVTAGGAPATGGSVQFTIDGSNFGAPVPLNGSGVATLTTNALAAGTHSIGAAYSGTDALDSGDPASLPQVVELVETTAMLSSSTDPSIPGQQVSITASVLAGAVPVADGTVQFSIDGTPVGAPVALTAGGTAVLDHTFATAGTYAVTAAYSGTTTYAESQAQPLDQHVEKVATTGQLTLPATSTVGDSVPITLTVSGTPTPTGGTVQFTVDGDPLGAPVPLTAGVATVNTSGLPVGTHTITGTYTGTDVFTGTSADGSITVGQVETAVALASSSNPSTFGDDLTFTATVTRVAGGAPVTEGQVGFVVDGLPFGTGTYPVAADGTASITSTQLAGGAHTVSARYVGTTDYAPSVSADLVQRVNTAASSVVLTSSGSPSNFGQPVTFTATVTGPGSTPTGTVAFSIDGTVVEAGAALDANGRAMYTTSALWAGSHAVVAEYSGSDSYQDSTSNTVSQTVVLLVAAGGPYDIAEGQGVTLDGTGSSPGADTYDWDLNDDGTFGDASGPSPTLTWAELESFGINDGLNTPTPYRIALRVTSGSVQETAVSTIFVTNTAPNSVLTGSLAATVGVPFTIKVGADDPSSADMSADFTYTVDWGDGSPVESLTGPADPPVTHTYAAAGDYAAAFTATDKDGGQGDPTSVTVTAAPAESPSPSPTATSTSTSEPTSTSTSTSGGNDNDSLASTGSPVGPATVVVGGLLLLAGAATMLIARRRRLAHGSHE</sequence>
<dbReference type="PROSITE" id="PS50093">
    <property type="entry name" value="PKD"/>
    <property type="match status" value="1"/>
</dbReference>
<dbReference type="EMBL" id="BAABAB010000022">
    <property type="protein sequence ID" value="GAA3627850.1"/>
    <property type="molecule type" value="Genomic_DNA"/>
</dbReference>
<name>A0ABP7AA24_9ACTN</name>
<dbReference type="SUPFAM" id="SSF49299">
    <property type="entry name" value="PKD domain"/>
    <property type="match status" value="1"/>
</dbReference>
<keyword evidence="4" id="KW-0472">Membrane</keyword>
<organism evidence="7 8">
    <name type="scientific">Microlunatus ginsengisoli</name>
    <dbReference type="NCBI Taxonomy" id="363863"/>
    <lineage>
        <taxon>Bacteria</taxon>
        <taxon>Bacillati</taxon>
        <taxon>Actinomycetota</taxon>
        <taxon>Actinomycetes</taxon>
        <taxon>Propionibacteriales</taxon>
        <taxon>Propionibacteriaceae</taxon>
        <taxon>Microlunatus</taxon>
    </lineage>
</organism>
<dbReference type="InterPro" id="IPR002884">
    <property type="entry name" value="P_dom"/>
</dbReference>
<evidence type="ECO:0000256" key="2">
    <source>
        <dbReference type="ARBA" id="ARBA00022801"/>
    </source>
</evidence>
<feature type="compositionally biased region" description="Polar residues" evidence="3">
    <location>
        <begin position="1482"/>
        <end position="1493"/>
    </location>
</feature>
<accession>A0ABP7AA24</accession>
<dbReference type="Pfam" id="PF16640">
    <property type="entry name" value="Big_3_5"/>
    <property type="match status" value="9"/>
</dbReference>
<evidence type="ECO:0000259" key="6">
    <source>
        <dbReference type="PROSITE" id="PS51829"/>
    </source>
</evidence>
<feature type="region of interest" description="Disordered" evidence="3">
    <location>
        <begin position="156"/>
        <end position="180"/>
    </location>
</feature>
<evidence type="ECO:0000313" key="8">
    <source>
        <dbReference type="Proteomes" id="UP001501490"/>
    </source>
</evidence>
<dbReference type="SUPFAM" id="SSF49373">
    <property type="entry name" value="Invasin/intimin cell-adhesion fragments"/>
    <property type="match status" value="1"/>
</dbReference>
<keyword evidence="8" id="KW-1185">Reference proteome</keyword>
<proteinExistence type="predicted"/>
<dbReference type="Proteomes" id="UP001501490">
    <property type="component" value="Unassembled WGS sequence"/>
</dbReference>
<keyword evidence="1" id="KW-0645">Protease</keyword>
<dbReference type="Gene3D" id="2.60.120.260">
    <property type="entry name" value="Galactose-binding domain-like"/>
    <property type="match status" value="2"/>
</dbReference>
<evidence type="ECO:0000256" key="4">
    <source>
        <dbReference type="SAM" id="Phobius"/>
    </source>
</evidence>
<dbReference type="InterPro" id="IPR008979">
    <property type="entry name" value="Galactose-bd-like_sf"/>
</dbReference>
<protein>
    <recommendedName>
        <fullName evidence="9">PKD domain-containing protein</fullName>
    </recommendedName>
</protein>
<feature type="domain" description="PKD" evidence="5">
    <location>
        <begin position="1396"/>
        <end position="1458"/>
    </location>
</feature>
<dbReference type="InterPro" id="IPR032109">
    <property type="entry name" value="Big_3_5"/>
</dbReference>
<dbReference type="InterPro" id="IPR008964">
    <property type="entry name" value="Invasin/intimin_cell_adhesion"/>
</dbReference>
<feature type="compositionally biased region" description="Low complexity" evidence="3">
    <location>
        <begin position="165"/>
        <end position="180"/>
    </location>
</feature>
<dbReference type="Pfam" id="PF18911">
    <property type="entry name" value="PKD_4"/>
    <property type="match status" value="1"/>
</dbReference>
<dbReference type="PROSITE" id="PS51829">
    <property type="entry name" value="P_HOMO_B"/>
    <property type="match status" value="1"/>
</dbReference>
<dbReference type="InterPro" id="IPR000601">
    <property type="entry name" value="PKD_dom"/>
</dbReference>
<gene>
    <name evidence="7" type="ORF">GCM10022236_32720</name>
</gene>
<feature type="region of interest" description="Disordered" evidence="3">
    <location>
        <begin position="1436"/>
        <end position="1493"/>
    </location>
</feature>
<keyword evidence="4" id="KW-0812">Transmembrane</keyword>
<evidence type="ECO:0008006" key="9">
    <source>
        <dbReference type="Google" id="ProtNLM"/>
    </source>
</evidence>
<dbReference type="RefSeq" id="WP_344806436.1">
    <property type="nucleotide sequence ID" value="NZ_BAABAB010000022.1"/>
</dbReference>
<evidence type="ECO:0000259" key="5">
    <source>
        <dbReference type="PROSITE" id="PS50093"/>
    </source>
</evidence>
<evidence type="ECO:0000256" key="3">
    <source>
        <dbReference type="SAM" id="MobiDB-lite"/>
    </source>
</evidence>
<feature type="region of interest" description="Disordered" evidence="3">
    <location>
        <begin position="429"/>
        <end position="453"/>
    </location>
</feature>